<evidence type="ECO:0000313" key="2">
    <source>
        <dbReference type="Proteomes" id="UP000246464"/>
    </source>
</evidence>
<evidence type="ECO:0000313" key="1">
    <source>
        <dbReference type="EMBL" id="AWP20967.1"/>
    </source>
</evidence>
<proteinExistence type="predicted"/>
<name>A0A2U9CWM3_SCOMX</name>
<dbReference type="EMBL" id="CP026263">
    <property type="protein sequence ID" value="AWP20967.1"/>
    <property type="molecule type" value="Genomic_DNA"/>
</dbReference>
<dbReference type="AlphaFoldDB" id="A0A2U9CWM3"/>
<organism evidence="1 2">
    <name type="scientific">Scophthalmus maximus</name>
    <name type="common">Turbot</name>
    <name type="synonym">Psetta maxima</name>
    <dbReference type="NCBI Taxonomy" id="52904"/>
    <lineage>
        <taxon>Eukaryota</taxon>
        <taxon>Metazoa</taxon>
        <taxon>Chordata</taxon>
        <taxon>Craniata</taxon>
        <taxon>Vertebrata</taxon>
        <taxon>Euteleostomi</taxon>
        <taxon>Actinopterygii</taxon>
        <taxon>Neopterygii</taxon>
        <taxon>Teleostei</taxon>
        <taxon>Neoteleostei</taxon>
        <taxon>Acanthomorphata</taxon>
        <taxon>Carangaria</taxon>
        <taxon>Pleuronectiformes</taxon>
        <taxon>Pleuronectoidei</taxon>
        <taxon>Scophthalmidae</taxon>
        <taxon>Scophthalmus</taxon>
    </lineage>
</organism>
<gene>
    <name evidence="1" type="ORF">SMAX5B_002048</name>
</gene>
<keyword evidence="2" id="KW-1185">Reference proteome</keyword>
<protein>
    <submittedName>
        <fullName evidence="1">Uncharacterized protein</fullName>
    </submittedName>
</protein>
<accession>A0A2U9CWM3</accession>
<reference evidence="1 2" key="1">
    <citation type="submission" date="2017-12" db="EMBL/GenBank/DDBJ databases">
        <title>Integrating genomic resources of turbot (Scophthalmus maximus) in depth evaluation of genetic and physical mapping variation across individuals.</title>
        <authorList>
            <person name="Martinez P."/>
        </authorList>
    </citation>
    <scope>NUCLEOTIDE SEQUENCE [LARGE SCALE GENOMIC DNA]</scope>
</reference>
<sequence>MEEIQRQALEVTCPDAEGMCSCVCVYERQAERERHAESQLGDTWRILGRRDGWTS</sequence>
<dbReference type="Proteomes" id="UP000246464">
    <property type="component" value="Chromosome 21"/>
</dbReference>